<dbReference type="InParanoid" id="B2WH08"/>
<proteinExistence type="predicted"/>
<organism evidence="1 2">
    <name type="scientific">Pyrenophora tritici-repentis (strain Pt-1C-BFP)</name>
    <name type="common">Wheat tan spot fungus</name>
    <name type="synonym">Drechslera tritici-repentis</name>
    <dbReference type="NCBI Taxonomy" id="426418"/>
    <lineage>
        <taxon>Eukaryota</taxon>
        <taxon>Fungi</taxon>
        <taxon>Dikarya</taxon>
        <taxon>Ascomycota</taxon>
        <taxon>Pezizomycotina</taxon>
        <taxon>Dothideomycetes</taxon>
        <taxon>Pleosporomycetidae</taxon>
        <taxon>Pleosporales</taxon>
        <taxon>Pleosporineae</taxon>
        <taxon>Pleosporaceae</taxon>
        <taxon>Pyrenophora</taxon>
    </lineage>
</organism>
<name>B2WH08_PYRTR</name>
<accession>B2WH08</accession>
<dbReference type="HOGENOM" id="CLU_2484440_0_0_1"/>
<evidence type="ECO:0000313" key="2">
    <source>
        <dbReference type="Proteomes" id="UP000001471"/>
    </source>
</evidence>
<reference evidence="2" key="1">
    <citation type="journal article" date="2013" name="G3 (Bethesda)">
        <title>Comparative genomics of a plant-pathogenic fungus, Pyrenophora tritici-repentis, reveals transduplication and the impact of repeat elements on pathogenicity and population divergence.</title>
        <authorList>
            <person name="Manning V.A."/>
            <person name="Pandelova I."/>
            <person name="Dhillon B."/>
            <person name="Wilhelm L.J."/>
            <person name="Goodwin S.B."/>
            <person name="Berlin A.M."/>
            <person name="Figueroa M."/>
            <person name="Freitag M."/>
            <person name="Hane J.K."/>
            <person name="Henrissat B."/>
            <person name="Holman W.H."/>
            <person name="Kodira C.D."/>
            <person name="Martin J."/>
            <person name="Oliver R.P."/>
            <person name="Robbertse B."/>
            <person name="Schackwitz W."/>
            <person name="Schwartz D.C."/>
            <person name="Spatafora J.W."/>
            <person name="Turgeon B.G."/>
            <person name="Yandava C."/>
            <person name="Young S."/>
            <person name="Zhou S."/>
            <person name="Zeng Q."/>
            <person name="Grigoriev I.V."/>
            <person name="Ma L.-J."/>
            <person name="Ciuffetti L.M."/>
        </authorList>
    </citation>
    <scope>NUCLEOTIDE SEQUENCE [LARGE SCALE GENOMIC DNA]</scope>
    <source>
        <strain evidence="2">Pt-1C-BFP</strain>
    </source>
</reference>
<dbReference type="Proteomes" id="UP000001471">
    <property type="component" value="Unassembled WGS sequence"/>
</dbReference>
<dbReference type="AlphaFoldDB" id="B2WH08"/>
<dbReference type="EMBL" id="DS231625">
    <property type="protein sequence ID" value="EDU42318.1"/>
    <property type="molecule type" value="Genomic_DNA"/>
</dbReference>
<evidence type="ECO:0000313" key="1">
    <source>
        <dbReference type="EMBL" id="EDU42318.1"/>
    </source>
</evidence>
<protein>
    <submittedName>
        <fullName evidence="1">Uncharacterized protein</fullName>
    </submittedName>
</protein>
<gene>
    <name evidence="1" type="ORF">PTRG_09267</name>
</gene>
<sequence length="87" mass="9432">MACALSTSLHHQSDHSNRLRGCSPSQGYALSVAHCQSCQQAILTSNLTCLLVTLLTAQWKAAMSSDNQINARLQAARDGALIVKYMR</sequence>